<keyword evidence="4" id="KW-1185">Reference proteome</keyword>
<feature type="signal peptide" evidence="2">
    <location>
        <begin position="1"/>
        <end position="23"/>
    </location>
</feature>
<organism evidence="3 4">
    <name type="scientific">Heterodera trifolii</name>
    <dbReference type="NCBI Taxonomy" id="157864"/>
    <lineage>
        <taxon>Eukaryota</taxon>
        <taxon>Metazoa</taxon>
        <taxon>Ecdysozoa</taxon>
        <taxon>Nematoda</taxon>
        <taxon>Chromadorea</taxon>
        <taxon>Rhabditida</taxon>
        <taxon>Tylenchina</taxon>
        <taxon>Tylenchomorpha</taxon>
        <taxon>Tylenchoidea</taxon>
        <taxon>Heteroderidae</taxon>
        <taxon>Heteroderinae</taxon>
        <taxon>Heterodera</taxon>
    </lineage>
</organism>
<evidence type="ECO:0000313" key="3">
    <source>
        <dbReference type="EMBL" id="KAL3122617.1"/>
    </source>
</evidence>
<dbReference type="Proteomes" id="UP001620626">
    <property type="component" value="Unassembled WGS sequence"/>
</dbReference>
<evidence type="ECO:0000256" key="1">
    <source>
        <dbReference type="SAM" id="MobiDB-lite"/>
    </source>
</evidence>
<dbReference type="EMBL" id="JBICBT010000132">
    <property type="protein sequence ID" value="KAL3122617.1"/>
    <property type="molecule type" value="Genomic_DNA"/>
</dbReference>
<evidence type="ECO:0000313" key="4">
    <source>
        <dbReference type="Proteomes" id="UP001620626"/>
    </source>
</evidence>
<feature type="compositionally biased region" description="Polar residues" evidence="1">
    <location>
        <begin position="30"/>
        <end position="47"/>
    </location>
</feature>
<sequence>MQLASNAILLLLSLLAVFSHCAAQNHGEESNPSINGRKTKNNPQNSPGFVSSLAKAVTGVLALTAAGLPGADCAPRPLGYGKPAETAVNSVTAVDLSLAQPASVPTQSFSTDSKTPPLQPQMRRRMMNKQINAVEHIGAGGGGHGGGSGGLMTAGGTNGGAYAAGAHGSSNNCQSTNSSDCKEKATGCC</sequence>
<feature type="chain" id="PRO_5044796377" description="Secreted protein" evidence="2">
    <location>
        <begin position="24"/>
        <end position="189"/>
    </location>
</feature>
<evidence type="ECO:0008006" key="5">
    <source>
        <dbReference type="Google" id="ProtNLM"/>
    </source>
</evidence>
<keyword evidence="2" id="KW-0732">Signal</keyword>
<name>A0ABD2M505_9BILA</name>
<comment type="caution">
    <text evidence="3">The sequence shown here is derived from an EMBL/GenBank/DDBJ whole genome shotgun (WGS) entry which is preliminary data.</text>
</comment>
<evidence type="ECO:0000256" key="2">
    <source>
        <dbReference type="SAM" id="SignalP"/>
    </source>
</evidence>
<reference evidence="3 4" key="1">
    <citation type="submission" date="2024-10" db="EMBL/GenBank/DDBJ databases">
        <authorList>
            <person name="Kim D."/>
        </authorList>
    </citation>
    <scope>NUCLEOTIDE SEQUENCE [LARGE SCALE GENOMIC DNA]</scope>
    <source>
        <strain evidence="3">BH-2024</strain>
    </source>
</reference>
<proteinExistence type="predicted"/>
<dbReference type="AlphaFoldDB" id="A0ABD2M505"/>
<feature type="region of interest" description="Disordered" evidence="1">
    <location>
        <begin position="26"/>
        <end position="47"/>
    </location>
</feature>
<accession>A0ABD2M505</accession>
<protein>
    <recommendedName>
        <fullName evidence="5">Secreted protein</fullName>
    </recommendedName>
</protein>
<gene>
    <name evidence="3" type="ORF">niasHT_003973</name>
</gene>